<name>A0A5N6RJX3_9ROSI</name>
<keyword evidence="1" id="KW-0809">Transit peptide</keyword>
<dbReference type="Proteomes" id="UP000327013">
    <property type="component" value="Chromosome 7"/>
</dbReference>
<gene>
    <name evidence="3" type="ORF">FH972_016521</name>
</gene>
<dbReference type="PROSITE" id="PS50969">
    <property type="entry name" value="FCP1"/>
    <property type="match status" value="1"/>
</dbReference>
<evidence type="ECO:0000259" key="2">
    <source>
        <dbReference type="PROSITE" id="PS50969"/>
    </source>
</evidence>
<comment type="similarity">
    <text evidence="1">Belongs to the TIM50 family.</text>
</comment>
<evidence type="ECO:0000256" key="1">
    <source>
        <dbReference type="RuleBase" id="RU365079"/>
    </source>
</evidence>
<keyword evidence="1" id="KW-0496">Mitochondrion</keyword>
<dbReference type="SMART" id="SM00577">
    <property type="entry name" value="CPDc"/>
    <property type="match status" value="1"/>
</dbReference>
<accession>A0A5N6RJX3</accession>
<dbReference type="EMBL" id="CM017327">
    <property type="protein sequence ID" value="KAE8098460.1"/>
    <property type="molecule type" value="Genomic_DNA"/>
</dbReference>
<dbReference type="GO" id="GO:0005744">
    <property type="term" value="C:TIM23 mitochondrial import inner membrane translocase complex"/>
    <property type="evidence" value="ECO:0007669"/>
    <property type="project" value="UniProtKB-UniRule"/>
</dbReference>
<dbReference type="GO" id="GO:0015031">
    <property type="term" value="P:protein transport"/>
    <property type="evidence" value="ECO:0007669"/>
    <property type="project" value="UniProtKB-KW"/>
</dbReference>
<evidence type="ECO:0000313" key="3">
    <source>
        <dbReference type="EMBL" id="KAE8098460.1"/>
    </source>
</evidence>
<dbReference type="SUPFAM" id="SSF56784">
    <property type="entry name" value="HAD-like"/>
    <property type="match status" value="1"/>
</dbReference>
<keyword evidence="4" id="KW-1185">Reference proteome</keyword>
<dbReference type="OrthoDB" id="1711508at2759"/>
<dbReference type="InterPro" id="IPR036412">
    <property type="entry name" value="HAD-like_sf"/>
</dbReference>
<dbReference type="InterPro" id="IPR023214">
    <property type="entry name" value="HAD_sf"/>
</dbReference>
<dbReference type="InterPro" id="IPR050365">
    <property type="entry name" value="TIM50"/>
</dbReference>
<dbReference type="PANTHER" id="PTHR12210">
    <property type="entry name" value="DULLARD PROTEIN PHOSPHATASE"/>
    <property type="match status" value="1"/>
</dbReference>
<keyword evidence="1" id="KW-0653">Protein transport</keyword>
<comment type="subcellular location">
    <subcellularLocation>
        <location evidence="1">Mitochondrion inner membrane</location>
        <topology evidence="1">Single-pass membrane protein</topology>
    </subcellularLocation>
</comment>
<comment type="function">
    <text evidence="1">Essential component of the TIM23 complex, a complex that mediates the translocation of transit peptide-containing proteins across the mitochondrial inner membrane.</text>
</comment>
<protein>
    <recommendedName>
        <fullName evidence="1">Mitochondrial import inner membrane translocase subunit TIM50</fullName>
    </recommendedName>
</protein>
<sequence length="251" mass="28714">MAEKITSLKNNSDDKQDAGDDLDCSLSLEKLNLLPRKKLLVLDVGGLLCHRVHRLDKSSIPTFRNPDDSHGSILIYKRPHYEEFVEFCFENFEVGIWSSATGSYLNSALDSIMKGLKSKLLFIWDQSQCTDSGFKTLENKYKPIFFKELKKIWNFYEHYSESNTLLIDDTPYKTLLNPPHTAIFPNEYKADQVGDSALGPSGDLRLYLEGVADADDIPSYVKEHPFGKSAITSAHSDWEYYSRIISHFRKE</sequence>
<keyword evidence="1" id="KW-0813">Transport</keyword>
<dbReference type="AlphaFoldDB" id="A0A5N6RJX3"/>
<dbReference type="Pfam" id="PF03031">
    <property type="entry name" value="NIF"/>
    <property type="match status" value="1"/>
</dbReference>
<dbReference type="InterPro" id="IPR004274">
    <property type="entry name" value="FCP1_dom"/>
</dbReference>
<dbReference type="Gene3D" id="3.40.50.1000">
    <property type="entry name" value="HAD superfamily/HAD-like"/>
    <property type="match status" value="1"/>
</dbReference>
<comment type="subunit">
    <text evidence="1">Component of the TIM23 complex.</text>
</comment>
<reference evidence="3 4" key="1">
    <citation type="submission" date="2019-06" db="EMBL/GenBank/DDBJ databases">
        <title>A chromosomal-level reference genome of Carpinus fangiana (Coryloideae, Betulaceae).</title>
        <authorList>
            <person name="Yang X."/>
            <person name="Wang Z."/>
            <person name="Zhang L."/>
            <person name="Hao G."/>
            <person name="Liu J."/>
            <person name="Yang Y."/>
        </authorList>
    </citation>
    <scope>NUCLEOTIDE SEQUENCE [LARGE SCALE GENOMIC DNA]</scope>
    <source>
        <strain evidence="3">Cfa_2016G</strain>
        <tissue evidence="3">Leaf</tissue>
    </source>
</reference>
<evidence type="ECO:0000313" key="4">
    <source>
        <dbReference type="Proteomes" id="UP000327013"/>
    </source>
</evidence>
<organism evidence="3 4">
    <name type="scientific">Carpinus fangiana</name>
    <dbReference type="NCBI Taxonomy" id="176857"/>
    <lineage>
        <taxon>Eukaryota</taxon>
        <taxon>Viridiplantae</taxon>
        <taxon>Streptophyta</taxon>
        <taxon>Embryophyta</taxon>
        <taxon>Tracheophyta</taxon>
        <taxon>Spermatophyta</taxon>
        <taxon>Magnoliopsida</taxon>
        <taxon>eudicotyledons</taxon>
        <taxon>Gunneridae</taxon>
        <taxon>Pentapetalae</taxon>
        <taxon>rosids</taxon>
        <taxon>fabids</taxon>
        <taxon>Fagales</taxon>
        <taxon>Betulaceae</taxon>
        <taxon>Carpinus</taxon>
    </lineage>
</organism>
<feature type="domain" description="FCP1 homology" evidence="2">
    <location>
        <begin position="33"/>
        <end position="211"/>
    </location>
</feature>
<proteinExistence type="inferred from homology"/>
<keyword evidence="1" id="KW-0811">Translocation</keyword>